<dbReference type="Proteomes" id="UP000035009">
    <property type="component" value="Unassembled WGS sequence"/>
</dbReference>
<name>M3V0S8_GORML</name>
<gene>
    <name evidence="1" type="ORF">GM1_095_00020</name>
</gene>
<reference evidence="1 2" key="1">
    <citation type="submission" date="2013-02" db="EMBL/GenBank/DDBJ databases">
        <title>Whole genome shotgun sequence of Gordonia malaquae NBRC 108250.</title>
        <authorList>
            <person name="Yoshida I."/>
            <person name="Hosoyama A."/>
            <person name="Tsuchikane K."/>
            <person name="Ando Y."/>
            <person name="Baba S."/>
            <person name="Ohji S."/>
            <person name="Hamada M."/>
            <person name="Tamura T."/>
            <person name="Yamazoe A."/>
            <person name="Yamazaki S."/>
            <person name="Fujita N."/>
        </authorList>
    </citation>
    <scope>NUCLEOTIDE SEQUENCE [LARGE SCALE GENOMIC DNA]</scope>
    <source>
        <strain evidence="1 2">NBRC 108250</strain>
    </source>
</reference>
<dbReference type="AlphaFoldDB" id="M3V0S8"/>
<protein>
    <submittedName>
        <fullName evidence="1">Uncharacterized protein</fullName>
    </submittedName>
</protein>
<evidence type="ECO:0000313" key="2">
    <source>
        <dbReference type="Proteomes" id="UP000035009"/>
    </source>
</evidence>
<sequence>MSPYSGWDQLNLSELIGEPLDQAKHRLGTPGVDNTLAAADQNGLTVVVDNAPADAKPTGTMTVVGYCIKMELADRHFLTLAVTDPSKIDSDARAAIADEPQQVAYRYMAKHRCDSESTGQFTPWIAVRPIPQR</sequence>
<comment type="caution">
    <text evidence="1">The sequence shown here is derived from an EMBL/GenBank/DDBJ whole genome shotgun (WGS) entry which is preliminary data.</text>
</comment>
<organism evidence="1 2">
    <name type="scientific">Gordonia malaquae NBRC 108250</name>
    <dbReference type="NCBI Taxonomy" id="1223542"/>
    <lineage>
        <taxon>Bacteria</taxon>
        <taxon>Bacillati</taxon>
        <taxon>Actinomycetota</taxon>
        <taxon>Actinomycetes</taxon>
        <taxon>Mycobacteriales</taxon>
        <taxon>Gordoniaceae</taxon>
        <taxon>Gordonia</taxon>
    </lineage>
</organism>
<evidence type="ECO:0000313" key="1">
    <source>
        <dbReference type="EMBL" id="GAC82122.1"/>
    </source>
</evidence>
<keyword evidence="2" id="KW-1185">Reference proteome</keyword>
<dbReference type="eggNOG" id="ENOG5032EBD">
    <property type="taxonomic scope" value="Bacteria"/>
</dbReference>
<accession>M3V0S8</accession>
<dbReference type="EMBL" id="BAOP01000095">
    <property type="protein sequence ID" value="GAC82122.1"/>
    <property type="molecule type" value="Genomic_DNA"/>
</dbReference>
<proteinExistence type="predicted"/>